<dbReference type="PANTHER" id="PTHR43280">
    <property type="entry name" value="ARAC-FAMILY TRANSCRIPTIONAL REGULATOR"/>
    <property type="match status" value="1"/>
</dbReference>
<dbReference type="SMART" id="SM00342">
    <property type="entry name" value="HTH_ARAC"/>
    <property type="match status" value="1"/>
</dbReference>
<dbReference type="OrthoDB" id="9782911at2"/>
<evidence type="ECO:0000256" key="1">
    <source>
        <dbReference type="ARBA" id="ARBA00023015"/>
    </source>
</evidence>
<dbReference type="SUPFAM" id="SSF51215">
    <property type="entry name" value="Regulatory protein AraC"/>
    <property type="match status" value="1"/>
</dbReference>
<dbReference type="EMBL" id="VIWO01000013">
    <property type="protein sequence ID" value="TWF32826.1"/>
    <property type="molecule type" value="Genomic_DNA"/>
</dbReference>
<gene>
    <name evidence="5" type="ORF">FHW36_11380</name>
</gene>
<evidence type="ECO:0000256" key="2">
    <source>
        <dbReference type="ARBA" id="ARBA00023125"/>
    </source>
</evidence>
<dbReference type="PANTHER" id="PTHR43280:SF30">
    <property type="entry name" value="MMSAB OPERON REGULATORY PROTEIN"/>
    <property type="match status" value="1"/>
</dbReference>
<dbReference type="Pfam" id="PF02311">
    <property type="entry name" value="AraC_binding"/>
    <property type="match status" value="1"/>
</dbReference>
<dbReference type="AlphaFoldDB" id="A0A561P3Y5"/>
<keyword evidence="6" id="KW-1185">Reference proteome</keyword>
<dbReference type="InterPro" id="IPR018060">
    <property type="entry name" value="HTH_AraC"/>
</dbReference>
<evidence type="ECO:0000313" key="5">
    <source>
        <dbReference type="EMBL" id="TWF32826.1"/>
    </source>
</evidence>
<dbReference type="Gene3D" id="2.60.120.280">
    <property type="entry name" value="Regulatory protein AraC"/>
    <property type="match status" value="1"/>
</dbReference>
<dbReference type="GO" id="GO:0003700">
    <property type="term" value="F:DNA-binding transcription factor activity"/>
    <property type="evidence" value="ECO:0007669"/>
    <property type="project" value="InterPro"/>
</dbReference>
<evidence type="ECO:0000256" key="3">
    <source>
        <dbReference type="ARBA" id="ARBA00023163"/>
    </source>
</evidence>
<evidence type="ECO:0000259" key="4">
    <source>
        <dbReference type="PROSITE" id="PS01124"/>
    </source>
</evidence>
<dbReference type="PROSITE" id="PS00041">
    <property type="entry name" value="HTH_ARAC_FAMILY_1"/>
    <property type="match status" value="1"/>
</dbReference>
<dbReference type="InterPro" id="IPR037923">
    <property type="entry name" value="HTH-like"/>
</dbReference>
<evidence type="ECO:0000313" key="6">
    <source>
        <dbReference type="Proteomes" id="UP000320811"/>
    </source>
</evidence>
<organism evidence="5 6">
    <name type="scientific">Chitinophaga polysaccharea</name>
    <dbReference type="NCBI Taxonomy" id="1293035"/>
    <lineage>
        <taxon>Bacteria</taxon>
        <taxon>Pseudomonadati</taxon>
        <taxon>Bacteroidota</taxon>
        <taxon>Chitinophagia</taxon>
        <taxon>Chitinophagales</taxon>
        <taxon>Chitinophagaceae</taxon>
        <taxon>Chitinophaga</taxon>
    </lineage>
</organism>
<protein>
    <submittedName>
        <fullName evidence="5">AraC-like DNA-binding protein</fullName>
    </submittedName>
</protein>
<keyword evidence="1" id="KW-0805">Transcription regulation</keyword>
<dbReference type="Gene3D" id="1.10.10.60">
    <property type="entry name" value="Homeodomain-like"/>
    <property type="match status" value="2"/>
</dbReference>
<dbReference type="GO" id="GO:0043565">
    <property type="term" value="F:sequence-specific DNA binding"/>
    <property type="evidence" value="ECO:0007669"/>
    <property type="project" value="InterPro"/>
</dbReference>
<dbReference type="Pfam" id="PF12833">
    <property type="entry name" value="HTH_18"/>
    <property type="match status" value="1"/>
</dbReference>
<dbReference type="InterPro" id="IPR009057">
    <property type="entry name" value="Homeodomain-like_sf"/>
</dbReference>
<dbReference type="InterPro" id="IPR003313">
    <property type="entry name" value="AraC-bd"/>
</dbReference>
<dbReference type="Proteomes" id="UP000320811">
    <property type="component" value="Unassembled WGS sequence"/>
</dbReference>
<keyword evidence="3" id="KW-0804">Transcription</keyword>
<reference evidence="5 6" key="1">
    <citation type="submission" date="2019-06" db="EMBL/GenBank/DDBJ databases">
        <title>Sorghum-associated microbial communities from plants grown in Nebraska, USA.</title>
        <authorList>
            <person name="Schachtman D."/>
        </authorList>
    </citation>
    <scope>NUCLEOTIDE SEQUENCE [LARGE SCALE GENOMIC DNA]</scope>
    <source>
        <strain evidence="5 6">1209</strain>
    </source>
</reference>
<comment type="caution">
    <text evidence="5">The sequence shown here is derived from an EMBL/GenBank/DDBJ whole genome shotgun (WGS) entry which is preliminary data.</text>
</comment>
<dbReference type="SUPFAM" id="SSF46689">
    <property type="entry name" value="Homeodomain-like"/>
    <property type="match status" value="2"/>
</dbReference>
<dbReference type="PROSITE" id="PS01124">
    <property type="entry name" value="HTH_ARAC_FAMILY_2"/>
    <property type="match status" value="1"/>
</dbReference>
<dbReference type="RefSeq" id="WP_145674623.1">
    <property type="nucleotide sequence ID" value="NZ_VIWO01000013.1"/>
</dbReference>
<keyword evidence="2 5" id="KW-0238">DNA-binding</keyword>
<sequence length="298" mass="34357">MKKTPASHIKYLTVNDADMHWGLTVTTVGYQYISPNSRYPSPEHPSRYWFHPEKGRVLPEYQLIYVTRGGGYFSNAQQQNTYVAEGTMLLLFPGEWHSYMPAADTGWDTYWLGFRGQVPDQLTHYDFFNSHTALHPVGFNEQLVDLFRQVLTLATEERPGYQQAISGIALHMLGAVYFATRNHQFQNQQVAAKIEKARLLIRENPDGSYTPEALAERLHMSYSWFRRMFKEYTGLSPAQYQQQIRAQKAKELLLSSGKTIKEIAYELNFESANYFTAFFKQHAGSTPAVFRKTGRSPR</sequence>
<dbReference type="InterPro" id="IPR018062">
    <property type="entry name" value="HTH_AraC-typ_CS"/>
</dbReference>
<feature type="domain" description="HTH araC/xylS-type" evidence="4">
    <location>
        <begin position="195"/>
        <end position="293"/>
    </location>
</feature>
<accession>A0A561P3Y5</accession>
<proteinExistence type="predicted"/>
<name>A0A561P3Y5_9BACT</name>